<dbReference type="Gene3D" id="1.10.510.10">
    <property type="entry name" value="Transferase(Phosphotransferase) domain 1"/>
    <property type="match status" value="1"/>
</dbReference>
<keyword evidence="11" id="KW-1185">Reference proteome</keyword>
<dbReference type="PANTHER" id="PTHR43671:SF13">
    <property type="entry name" value="SERINE_THREONINE-PROTEIN KINASE NEK2"/>
    <property type="match status" value="1"/>
</dbReference>
<evidence type="ECO:0000256" key="7">
    <source>
        <dbReference type="PROSITE-ProRule" id="PRU10141"/>
    </source>
</evidence>
<feature type="region of interest" description="Disordered" evidence="8">
    <location>
        <begin position="568"/>
        <end position="623"/>
    </location>
</feature>
<keyword evidence="6 7" id="KW-0067">ATP-binding</keyword>
<feature type="binding site" evidence="7">
    <location>
        <position position="75"/>
    </location>
    <ligand>
        <name>ATP</name>
        <dbReference type="ChEBI" id="CHEBI:30616"/>
    </ligand>
</feature>
<evidence type="ECO:0000313" key="10">
    <source>
        <dbReference type="EMBL" id="CAI2386397.1"/>
    </source>
</evidence>
<organism evidence="10 11">
    <name type="scientific">Euplotes crassus</name>
    <dbReference type="NCBI Taxonomy" id="5936"/>
    <lineage>
        <taxon>Eukaryota</taxon>
        <taxon>Sar</taxon>
        <taxon>Alveolata</taxon>
        <taxon>Ciliophora</taxon>
        <taxon>Intramacronucleata</taxon>
        <taxon>Spirotrichea</taxon>
        <taxon>Hypotrichia</taxon>
        <taxon>Euplotida</taxon>
        <taxon>Euplotidae</taxon>
        <taxon>Moneuplotes</taxon>
    </lineage>
</organism>
<dbReference type="EMBL" id="CAMPGE010028904">
    <property type="protein sequence ID" value="CAI2386397.1"/>
    <property type="molecule type" value="Genomic_DNA"/>
</dbReference>
<dbReference type="EC" id="2.7.11.1" evidence="2"/>
<dbReference type="InterPro" id="IPR011009">
    <property type="entry name" value="Kinase-like_dom_sf"/>
</dbReference>
<dbReference type="Proteomes" id="UP001295684">
    <property type="component" value="Unassembled WGS sequence"/>
</dbReference>
<evidence type="ECO:0000256" key="3">
    <source>
        <dbReference type="ARBA" id="ARBA00022679"/>
    </source>
</evidence>
<evidence type="ECO:0000256" key="4">
    <source>
        <dbReference type="ARBA" id="ARBA00022741"/>
    </source>
</evidence>
<dbReference type="InterPro" id="IPR017441">
    <property type="entry name" value="Protein_kinase_ATP_BS"/>
</dbReference>
<evidence type="ECO:0000256" key="5">
    <source>
        <dbReference type="ARBA" id="ARBA00022777"/>
    </source>
</evidence>
<feature type="domain" description="Protein kinase" evidence="9">
    <location>
        <begin position="45"/>
        <end position="307"/>
    </location>
</feature>
<keyword evidence="4 7" id="KW-0547">Nucleotide-binding</keyword>
<accession>A0AAD1Y879</accession>
<evidence type="ECO:0000256" key="1">
    <source>
        <dbReference type="ARBA" id="ARBA00010886"/>
    </source>
</evidence>
<evidence type="ECO:0000256" key="8">
    <source>
        <dbReference type="SAM" id="MobiDB-lite"/>
    </source>
</evidence>
<dbReference type="GO" id="GO:0004674">
    <property type="term" value="F:protein serine/threonine kinase activity"/>
    <property type="evidence" value="ECO:0007669"/>
    <property type="project" value="UniProtKB-EC"/>
</dbReference>
<evidence type="ECO:0000259" key="9">
    <source>
        <dbReference type="PROSITE" id="PS50011"/>
    </source>
</evidence>
<name>A0AAD1Y879_EUPCR</name>
<evidence type="ECO:0000256" key="2">
    <source>
        <dbReference type="ARBA" id="ARBA00012513"/>
    </source>
</evidence>
<dbReference type="Pfam" id="PF00069">
    <property type="entry name" value="Pkinase"/>
    <property type="match status" value="1"/>
</dbReference>
<dbReference type="SUPFAM" id="SSF56112">
    <property type="entry name" value="Protein kinase-like (PK-like)"/>
    <property type="match status" value="1"/>
</dbReference>
<keyword evidence="3" id="KW-0808">Transferase</keyword>
<dbReference type="PROSITE" id="PS50011">
    <property type="entry name" value="PROTEIN_KINASE_DOM"/>
    <property type="match status" value="1"/>
</dbReference>
<dbReference type="GO" id="GO:0005524">
    <property type="term" value="F:ATP binding"/>
    <property type="evidence" value="ECO:0007669"/>
    <property type="project" value="UniProtKB-UniRule"/>
</dbReference>
<keyword evidence="5" id="KW-0418">Kinase</keyword>
<reference evidence="10" key="1">
    <citation type="submission" date="2023-07" db="EMBL/GenBank/DDBJ databases">
        <authorList>
            <consortium name="AG Swart"/>
            <person name="Singh M."/>
            <person name="Singh A."/>
            <person name="Seah K."/>
            <person name="Emmerich C."/>
        </authorList>
    </citation>
    <scope>NUCLEOTIDE SEQUENCE</scope>
    <source>
        <strain evidence="10">DP1</strain>
    </source>
</reference>
<comment type="caution">
    <text evidence="10">The sequence shown here is derived from an EMBL/GenBank/DDBJ whole genome shotgun (WGS) entry which is preliminary data.</text>
</comment>
<proteinExistence type="inferred from homology"/>
<dbReference type="InterPro" id="IPR050660">
    <property type="entry name" value="NEK_Ser/Thr_kinase"/>
</dbReference>
<sequence length="623" mass="72214">MADTRCISVRIQKKIKEFLKSRLSNNLRTIELNKEGEEKEFQKNFEIIQELGKGSFGIVYKVKSKSPDGKFYALKKIKCSSNTESFLNEAINHRKVSHPNIIKCYSSFIDNSNNMNLLLEYAAGKDLLQLIQERKRTKRFLPEKIIWEYAWQLCCAVLHIHAKDIIHRDIKATNILLSQAEDNPEKFVIKLADLGESSKLSTEKYLKGKKVGTPLFLAPEVIKHDNYDHRVDVWAIGCVLYHLAALCPPFACSNYETLMNAIRYKNPKPLGLFSKKLSNFIRKMLEKQKVKRPFIIDLFSMFPKGFSLTREIDIENYDKLKLKESNLISKNDRDSCKHKINLEFSAMISRQLKSKEHLNKVLFLENRKIRPRNVLKPQKTLKVIPNKTVNSSQLISGKTVPYNEQKVFTKKLTSPDFHTPKMVSKREEYRKGAPNNNELHHIKYNPRSESPSRIYNLKNLDANNRDCIPDYYQSKKSEGFPEVMKGPSVSTRKKRLELKRTWEDKECREAVLPDMQPCPYFQPIVTERRTLRFAHSGTNLVFNKSISCRREKEKLKSSKNTHLALEVQSKEQKSGQSTFQGFKTTSQFPPSLPLHQPPRSFLTTTTIPLSPFYQTPKDPHSPS</sequence>
<evidence type="ECO:0000313" key="11">
    <source>
        <dbReference type="Proteomes" id="UP001295684"/>
    </source>
</evidence>
<evidence type="ECO:0000256" key="6">
    <source>
        <dbReference type="ARBA" id="ARBA00022840"/>
    </source>
</evidence>
<comment type="similarity">
    <text evidence="1">Belongs to the protein kinase superfamily. NEK Ser/Thr protein kinase family. NIMA subfamily.</text>
</comment>
<dbReference type="PROSITE" id="PS00108">
    <property type="entry name" value="PROTEIN_KINASE_ST"/>
    <property type="match status" value="1"/>
</dbReference>
<dbReference type="SMART" id="SM00220">
    <property type="entry name" value="S_TKc"/>
    <property type="match status" value="1"/>
</dbReference>
<dbReference type="InterPro" id="IPR008271">
    <property type="entry name" value="Ser/Thr_kinase_AS"/>
</dbReference>
<dbReference type="PANTHER" id="PTHR43671">
    <property type="entry name" value="SERINE/THREONINE-PROTEIN KINASE NEK"/>
    <property type="match status" value="1"/>
</dbReference>
<feature type="compositionally biased region" description="Polar residues" evidence="8">
    <location>
        <begin position="574"/>
        <end position="589"/>
    </location>
</feature>
<protein>
    <recommendedName>
        <fullName evidence="2">non-specific serine/threonine protein kinase</fullName>
        <ecNumber evidence="2">2.7.11.1</ecNumber>
    </recommendedName>
</protein>
<dbReference type="AlphaFoldDB" id="A0AAD1Y879"/>
<dbReference type="InterPro" id="IPR000719">
    <property type="entry name" value="Prot_kinase_dom"/>
</dbReference>
<dbReference type="PROSITE" id="PS00107">
    <property type="entry name" value="PROTEIN_KINASE_ATP"/>
    <property type="match status" value="1"/>
</dbReference>
<gene>
    <name evidence="10" type="ORF">ECRASSUSDP1_LOCUS28012</name>
</gene>